<dbReference type="GO" id="GO:0005886">
    <property type="term" value="C:plasma membrane"/>
    <property type="evidence" value="ECO:0007669"/>
    <property type="project" value="TreeGrafter"/>
</dbReference>
<sequence length="180" mass="20488">MDKFSPFSNWWSIVVKGVVALLFGLFAMLETKMAFQTLIYYFGFLAIFSGLIVFVAGLKSRQDNRQTNYWLVEGILDIVIGVMVVLFPAQSAEVVLLFIGAWALFMGIMQFVYAFKIQHYKLIWAFNGAISLLFSYLIFKDPFAGAVALTMIIGIYAFLLGIFLIVIGLKLRNFNQRFDQ</sequence>
<dbReference type="PANTHER" id="PTHR34989">
    <property type="entry name" value="PROTEIN HDED"/>
    <property type="match status" value="1"/>
</dbReference>
<protein>
    <submittedName>
        <fullName evidence="2">Uncharacterized membrane protein HdeD (DUF308 family)</fullName>
    </submittedName>
</protein>
<keyword evidence="1" id="KW-0472">Membrane</keyword>
<dbReference type="RefSeq" id="WP_309943390.1">
    <property type="nucleotide sequence ID" value="NZ_AP025305.1"/>
</dbReference>
<feature type="transmembrane region" description="Helical" evidence="1">
    <location>
        <begin position="122"/>
        <end position="139"/>
    </location>
</feature>
<dbReference type="EMBL" id="JAVDQD010000017">
    <property type="protein sequence ID" value="MDR6242051.1"/>
    <property type="molecule type" value="Genomic_DNA"/>
</dbReference>
<gene>
    <name evidence="2" type="ORF">HNQ88_005138</name>
</gene>
<reference evidence="2" key="1">
    <citation type="submission" date="2023-07" db="EMBL/GenBank/DDBJ databases">
        <title>Genomic Encyclopedia of Type Strains, Phase IV (KMG-IV): sequencing the most valuable type-strain genomes for metagenomic binning, comparative biology and taxonomic classification.</title>
        <authorList>
            <person name="Goeker M."/>
        </authorList>
    </citation>
    <scope>NUCLEOTIDE SEQUENCE</scope>
    <source>
        <strain evidence="2">DSM 26174</strain>
    </source>
</reference>
<evidence type="ECO:0000313" key="3">
    <source>
        <dbReference type="Proteomes" id="UP001185092"/>
    </source>
</evidence>
<dbReference type="InterPro" id="IPR052712">
    <property type="entry name" value="Acid_resist_chaperone_HdeD"/>
</dbReference>
<dbReference type="AlphaFoldDB" id="A0AAE4BUR7"/>
<feature type="transmembrane region" description="Helical" evidence="1">
    <location>
        <begin position="70"/>
        <end position="89"/>
    </location>
</feature>
<feature type="transmembrane region" description="Helical" evidence="1">
    <location>
        <begin position="145"/>
        <end position="169"/>
    </location>
</feature>
<keyword evidence="1" id="KW-1133">Transmembrane helix</keyword>
<feature type="transmembrane region" description="Helical" evidence="1">
    <location>
        <begin position="95"/>
        <end position="115"/>
    </location>
</feature>
<comment type="caution">
    <text evidence="2">The sequence shown here is derived from an EMBL/GenBank/DDBJ whole genome shotgun (WGS) entry which is preliminary data.</text>
</comment>
<dbReference type="Proteomes" id="UP001185092">
    <property type="component" value="Unassembled WGS sequence"/>
</dbReference>
<name>A0AAE4BUR7_9BACT</name>
<organism evidence="2 3">
    <name type="scientific">Aureibacter tunicatorum</name>
    <dbReference type="NCBI Taxonomy" id="866807"/>
    <lineage>
        <taxon>Bacteria</taxon>
        <taxon>Pseudomonadati</taxon>
        <taxon>Bacteroidota</taxon>
        <taxon>Cytophagia</taxon>
        <taxon>Cytophagales</taxon>
        <taxon>Persicobacteraceae</taxon>
        <taxon>Aureibacter</taxon>
    </lineage>
</organism>
<evidence type="ECO:0000256" key="1">
    <source>
        <dbReference type="SAM" id="Phobius"/>
    </source>
</evidence>
<dbReference type="PANTHER" id="PTHR34989:SF1">
    <property type="entry name" value="PROTEIN HDED"/>
    <property type="match status" value="1"/>
</dbReference>
<proteinExistence type="predicted"/>
<keyword evidence="3" id="KW-1185">Reference proteome</keyword>
<feature type="transmembrane region" description="Helical" evidence="1">
    <location>
        <begin position="7"/>
        <end position="26"/>
    </location>
</feature>
<keyword evidence="1" id="KW-0812">Transmembrane</keyword>
<dbReference type="InterPro" id="IPR005325">
    <property type="entry name" value="DUF308_memb"/>
</dbReference>
<dbReference type="Pfam" id="PF03729">
    <property type="entry name" value="DUF308"/>
    <property type="match status" value="2"/>
</dbReference>
<evidence type="ECO:0000313" key="2">
    <source>
        <dbReference type="EMBL" id="MDR6242051.1"/>
    </source>
</evidence>
<accession>A0AAE4BUR7</accession>
<feature type="transmembrane region" description="Helical" evidence="1">
    <location>
        <begin position="38"/>
        <end position="58"/>
    </location>
</feature>